<comment type="similarity">
    <text evidence="2">Belongs to the rad1 family.</text>
</comment>
<feature type="region of interest" description="Disordered" evidence="6">
    <location>
        <begin position="1"/>
        <end position="20"/>
    </location>
</feature>
<dbReference type="Gene3D" id="3.70.10.10">
    <property type="match status" value="1"/>
</dbReference>
<dbReference type="PANTHER" id="PTHR10870:SF0">
    <property type="entry name" value="CELL CYCLE CHECKPOINT PROTEIN RAD1"/>
    <property type="match status" value="1"/>
</dbReference>
<keyword evidence="4" id="KW-0234">DNA repair</keyword>
<evidence type="ECO:0000256" key="1">
    <source>
        <dbReference type="ARBA" id="ARBA00004123"/>
    </source>
</evidence>
<dbReference type="OrthoDB" id="337581at2759"/>
<evidence type="ECO:0000256" key="6">
    <source>
        <dbReference type="SAM" id="MobiDB-lite"/>
    </source>
</evidence>
<dbReference type="AlphaFoldDB" id="A0A835YE44"/>
<evidence type="ECO:0000313" key="7">
    <source>
        <dbReference type="EMBL" id="KAG2499206.1"/>
    </source>
</evidence>
<organism evidence="7 8">
    <name type="scientific">Edaphochlamys debaryana</name>
    <dbReference type="NCBI Taxonomy" id="47281"/>
    <lineage>
        <taxon>Eukaryota</taxon>
        <taxon>Viridiplantae</taxon>
        <taxon>Chlorophyta</taxon>
        <taxon>core chlorophytes</taxon>
        <taxon>Chlorophyceae</taxon>
        <taxon>CS clade</taxon>
        <taxon>Chlamydomonadales</taxon>
        <taxon>Chlamydomonadales incertae sedis</taxon>
        <taxon>Edaphochlamys</taxon>
    </lineage>
</organism>
<accession>A0A835YE44</accession>
<proteinExistence type="inferred from homology"/>
<keyword evidence="3" id="KW-0227">DNA damage</keyword>
<name>A0A835YE44_9CHLO</name>
<evidence type="ECO:0000256" key="5">
    <source>
        <dbReference type="ARBA" id="ARBA00023242"/>
    </source>
</evidence>
<dbReference type="GO" id="GO:0006281">
    <property type="term" value="P:DNA repair"/>
    <property type="evidence" value="ECO:0007669"/>
    <property type="project" value="UniProtKB-KW"/>
</dbReference>
<keyword evidence="8" id="KW-1185">Reference proteome</keyword>
<dbReference type="Proteomes" id="UP000612055">
    <property type="component" value="Unassembled WGS sequence"/>
</dbReference>
<dbReference type="Pfam" id="PF02144">
    <property type="entry name" value="Rad1"/>
    <property type="match status" value="1"/>
</dbReference>
<gene>
    <name evidence="7" type="ORF">HYH03_002787</name>
</gene>
<dbReference type="GO" id="GO:0000077">
    <property type="term" value="P:DNA damage checkpoint signaling"/>
    <property type="evidence" value="ECO:0007669"/>
    <property type="project" value="InterPro"/>
</dbReference>
<protein>
    <recommendedName>
        <fullName evidence="9">Cell cycle checkpoint protein RAD1</fullName>
    </recommendedName>
</protein>
<evidence type="ECO:0000256" key="4">
    <source>
        <dbReference type="ARBA" id="ARBA00023204"/>
    </source>
</evidence>
<comment type="caution">
    <text evidence="7">The sequence shown here is derived from an EMBL/GenBank/DDBJ whole genome shotgun (WGS) entry which is preliminary data.</text>
</comment>
<sequence length="338" mass="35965">MSRVDGAVSEGPPEAGAEESQVVSLGISNVKSFAAALQCLRASNKQTCTVQIHTEGVSFLWEDDSKALQSNLLFKPELFSRYTCASGVYHEFGIQLQLLLDTLAVFASASAPMTAHYPGPQAELVCEMTDITAGTGPGQRASGLGGAYGGGGLGPGAVCTWARIASLEPRSVVDMQDHWVEPTSSFLCPGFLLKEAIDDLEWPGGAVEVRLQQDPQRLVLASAGHGVLEVEIPSNRVSGFHCTQPEVRFSYKYRHIKLACCNLPNPRDCAAISTKVSIDANGILKITHMLGLDPQPGGRGLAGDQPSALFESQRLINSNKVAVIQFLLQASEEEGAPS</sequence>
<dbReference type="PANTHER" id="PTHR10870">
    <property type="entry name" value="CELL CYCLE CHECKPOINT PROTEIN RAD1"/>
    <property type="match status" value="1"/>
</dbReference>
<keyword evidence="5" id="KW-0539">Nucleus</keyword>
<evidence type="ECO:0000313" key="8">
    <source>
        <dbReference type="Proteomes" id="UP000612055"/>
    </source>
</evidence>
<comment type="subcellular location">
    <subcellularLocation>
        <location evidence="1">Nucleus</location>
    </subcellularLocation>
</comment>
<evidence type="ECO:0000256" key="3">
    <source>
        <dbReference type="ARBA" id="ARBA00022763"/>
    </source>
</evidence>
<dbReference type="EMBL" id="JAEHOE010000007">
    <property type="protein sequence ID" value="KAG2499206.1"/>
    <property type="molecule type" value="Genomic_DNA"/>
</dbReference>
<evidence type="ECO:0000256" key="2">
    <source>
        <dbReference type="ARBA" id="ARBA00010991"/>
    </source>
</evidence>
<dbReference type="GO" id="GO:0030896">
    <property type="term" value="C:checkpoint clamp complex"/>
    <property type="evidence" value="ECO:0007669"/>
    <property type="project" value="TreeGrafter"/>
</dbReference>
<dbReference type="InterPro" id="IPR003021">
    <property type="entry name" value="Rad1_Rec1_Rad17"/>
</dbReference>
<evidence type="ECO:0008006" key="9">
    <source>
        <dbReference type="Google" id="ProtNLM"/>
    </source>
</evidence>
<reference evidence="7" key="1">
    <citation type="journal article" date="2020" name="bioRxiv">
        <title>Comparative genomics of Chlamydomonas.</title>
        <authorList>
            <person name="Craig R.J."/>
            <person name="Hasan A.R."/>
            <person name="Ness R.W."/>
            <person name="Keightley P.D."/>
        </authorList>
    </citation>
    <scope>NUCLEOTIDE SEQUENCE</scope>
    <source>
        <strain evidence="7">CCAP 11/70</strain>
    </source>
</reference>